<keyword evidence="2" id="KW-1133">Transmembrane helix</keyword>
<feature type="transmembrane region" description="Helical" evidence="2">
    <location>
        <begin position="12"/>
        <end position="34"/>
    </location>
</feature>
<dbReference type="Proteomes" id="UP000218209">
    <property type="component" value="Unassembled WGS sequence"/>
</dbReference>
<reference evidence="3 4" key="1">
    <citation type="submission" date="2017-03" db="EMBL/GenBank/DDBJ databases">
        <title>WGS assembly of Porphyra umbilicalis.</title>
        <authorList>
            <person name="Brawley S.H."/>
            <person name="Blouin N.A."/>
            <person name="Ficko-Blean E."/>
            <person name="Wheeler G.L."/>
            <person name="Lohr M."/>
            <person name="Goodson H.V."/>
            <person name="Jenkins J.W."/>
            <person name="Blaby-Haas C.E."/>
            <person name="Helliwell K.E."/>
            <person name="Chan C."/>
            <person name="Marriage T."/>
            <person name="Bhattacharya D."/>
            <person name="Klein A.S."/>
            <person name="Badis Y."/>
            <person name="Brodie J."/>
            <person name="Cao Y."/>
            <person name="Collen J."/>
            <person name="Dittami S.M."/>
            <person name="Gachon C.M."/>
            <person name="Green B.R."/>
            <person name="Karpowicz S."/>
            <person name="Kim J.W."/>
            <person name="Kudahl U."/>
            <person name="Lin S."/>
            <person name="Michel G."/>
            <person name="Mittag M."/>
            <person name="Olson B.J."/>
            <person name="Pangilinan J."/>
            <person name="Peng Y."/>
            <person name="Qiu H."/>
            <person name="Shu S."/>
            <person name="Singer J.T."/>
            <person name="Smith A.G."/>
            <person name="Sprecher B.N."/>
            <person name="Wagner V."/>
            <person name="Wang W."/>
            <person name="Wang Z.-Y."/>
            <person name="Yan J."/>
            <person name="Yarish C."/>
            <person name="Zoeuner-Riek S."/>
            <person name="Zhuang Y."/>
            <person name="Zou Y."/>
            <person name="Lindquist E.A."/>
            <person name="Grimwood J."/>
            <person name="Barry K."/>
            <person name="Rokhsar D.S."/>
            <person name="Schmutz J."/>
            <person name="Stiller J.W."/>
            <person name="Grossman A.R."/>
            <person name="Prochnik S.E."/>
        </authorList>
    </citation>
    <scope>NUCLEOTIDE SEQUENCE [LARGE SCALE GENOMIC DNA]</scope>
    <source>
        <strain evidence="3">4086291</strain>
    </source>
</reference>
<accession>A0A1X6NVF2</accession>
<proteinExistence type="predicted"/>
<organism evidence="3 4">
    <name type="scientific">Porphyra umbilicalis</name>
    <name type="common">Purple laver</name>
    <name type="synonym">Red alga</name>
    <dbReference type="NCBI Taxonomy" id="2786"/>
    <lineage>
        <taxon>Eukaryota</taxon>
        <taxon>Rhodophyta</taxon>
        <taxon>Bangiophyceae</taxon>
        <taxon>Bangiales</taxon>
        <taxon>Bangiaceae</taxon>
        <taxon>Porphyra</taxon>
    </lineage>
</organism>
<protein>
    <submittedName>
        <fullName evidence="3">Uncharacterized protein</fullName>
    </submittedName>
</protein>
<dbReference type="EMBL" id="KV919058">
    <property type="protein sequence ID" value="OSX72486.1"/>
    <property type="molecule type" value="Genomic_DNA"/>
</dbReference>
<dbReference type="AlphaFoldDB" id="A0A1X6NVF2"/>
<dbReference type="OrthoDB" id="10678478at2759"/>
<feature type="region of interest" description="Disordered" evidence="1">
    <location>
        <begin position="513"/>
        <end position="549"/>
    </location>
</feature>
<evidence type="ECO:0000256" key="1">
    <source>
        <dbReference type="SAM" id="MobiDB-lite"/>
    </source>
</evidence>
<keyword evidence="2" id="KW-0812">Transmembrane</keyword>
<feature type="region of interest" description="Disordered" evidence="1">
    <location>
        <begin position="69"/>
        <end position="95"/>
    </location>
</feature>
<keyword evidence="2" id="KW-0472">Membrane</keyword>
<evidence type="ECO:0000256" key="2">
    <source>
        <dbReference type="SAM" id="Phobius"/>
    </source>
</evidence>
<feature type="compositionally biased region" description="Low complexity" evidence="1">
    <location>
        <begin position="116"/>
        <end position="125"/>
    </location>
</feature>
<sequence>MALSVGTLNAGINATMLAVHVVLVLLAEHVYVLVSRMQLHRHGATAATDVSHLHLSHWAGVGLRRLWRRRGRRSGKTGRGGGVAPDALDGTGSAKGDAESPAVVVAAADDGWATAAADGAPASADPSPPGPCACPPPPLDPPPLPTAVTTRAQHLSAAWIVALTAALVALIPAELLLETGLEARRDCTPSPTTVVDGVCAAPWDNEADVPVSTAAVLTARLDWVDAAWAAVPEGASKRMNPAEVRSADALNAQRDWGGAGGGGTAFGNLVLTSTFLFWEAPAAAARRSAAPDGGRYRIAAGGVEVVLGATDTRRLLAAYRSRSTDPLTFPVTPAANGRVYALDCATDGLTGRDLAHALSLYRGMQLGSPGVLTFTPEAEVQALPPPLTIDEALRAVFALKADDFRSTCGGAVPVYTACGAMDWGKAVPLVGVASLLVAAWLAAAVAGGGVPRTVRVPTDAAAWRALAVGGGEGGGAPPRRRRRQRRWRRRRQGGWRLPRVGRPQRVARVDVRGERRGRGVAAAARGAAPATAGGGRRGRHGRPAGSARRLTAVAARQQRRRRRRGGRRPLVVATRARGAGAARDAARHGVCGARLTRGRGHGGRRAGGPCGRASCSLLCYLLLLLLTA</sequence>
<feature type="compositionally biased region" description="Low complexity" evidence="1">
    <location>
        <begin position="519"/>
        <end position="531"/>
    </location>
</feature>
<feature type="compositionally biased region" description="Basic residues" evidence="1">
    <location>
        <begin position="478"/>
        <end position="493"/>
    </location>
</feature>
<feature type="region of interest" description="Disordered" evidence="1">
    <location>
        <begin position="116"/>
        <end position="147"/>
    </location>
</feature>
<name>A0A1X6NVF2_PORUM</name>
<feature type="region of interest" description="Disordered" evidence="1">
    <location>
        <begin position="468"/>
        <end position="494"/>
    </location>
</feature>
<feature type="compositionally biased region" description="Pro residues" evidence="1">
    <location>
        <begin position="126"/>
        <end position="145"/>
    </location>
</feature>
<feature type="transmembrane region" description="Helical" evidence="2">
    <location>
        <begin position="157"/>
        <end position="177"/>
    </location>
</feature>
<gene>
    <name evidence="3" type="ORF">BU14_0431s0010</name>
</gene>
<evidence type="ECO:0000313" key="3">
    <source>
        <dbReference type="EMBL" id="OSX72486.1"/>
    </source>
</evidence>
<evidence type="ECO:0000313" key="4">
    <source>
        <dbReference type="Proteomes" id="UP000218209"/>
    </source>
</evidence>
<keyword evidence="4" id="KW-1185">Reference proteome</keyword>